<proteinExistence type="predicted"/>
<name>A0A2U2BAD5_9BACT</name>
<dbReference type="SUPFAM" id="SSF46955">
    <property type="entry name" value="Putative DNA-binding domain"/>
    <property type="match status" value="1"/>
</dbReference>
<dbReference type="OrthoDB" id="597977at2"/>
<sequence>MGNKQTETLPIEERLIRIESLLLSNKKVLTFDEVVSYTGFKPSYLYKLTSSFSIPHSKPGGGKLFFDKEELDDWLLANKCKTRSEIDQEASNFLTNKSHRHF</sequence>
<evidence type="ECO:0000313" key="2">
    <source>
        <dbReference type="EMBL" id="PWE00030.1"/>
    </source>
</evidence>
<dbReference type="Proteomes" id="UP000244956">
    <property type="component" value="Unassembled WGS sequence"/>
</dbReference>
<evidence type="ECO:0000313" key="3">
    <source>
        <dbReference type="Proteomes" id="UP000244956"/>
    </source>
</evidence>
<protein>
    <submittedName>
        <fullName evidence="2">DNA-binding protein</fullName>
    </submittedName>
</protein>
<reference evidence="2 3" key="1">
    <citation type="submission" date="2018-05" db="EMBL/GenBank/DDBJ databases">
        <title>Marinilabilia rubrum sp. nov., isolated from saltern sediment.</title>
        <authorList>
            <person name="Zhang R."/>
        </authorList>
    </citation>
    <scope>NUCLEOTIDE SEQUENCE [LARGE SCALE GENOMIC DNA]</scope>
    <source>
        <strain evidence="2 3">WTE16</strain>
    </source>
</reference>
<accession>A0A2U2BAD5</accession>
<comment type="caution">
    <text evidence="2">The sequence shown here is derived from an EMBL/GenBank/DDBJ whole genome shotgun (WGS) entry which is preliminary data.</text>
</comment>
<dbReference type="Pfam" id="PF12728">
    <property type="entry name" value="HTH_17"/>
    <property type="match status" value="1"/>
</dbReference>
<dbReference type="InterPro" id="IPR009061">
    <property type="entry name" value="DNA-bd_dom_put_sf"/>
</dbReference>
<dbReference type="AlphaFoldDB" id="A0A2U2BAD5"/>
<dbReference type="RefSeq" id="WP_109263653.1">
    <property type="nucleotide sequence ID" value="NZ_QEWP01000004.1"/>
</dbReference>
<keyword evidence="3" id="KW-1185">Reference proteome</keyword>
<dbReference type="GO" id="GO:0003677">
    <property type="term" value="F:DNA binding"/>
    <property type="evidence" value="ECO:0007669"/>
    <property type="project" value="UniProtKB-KW"/>
</dbReference>
<dbReference type="InterPro" id="IPR041657">
    <property type="entry name" value="HTH_17"/>
</dbReference>
<feature type="domain" description="Helix-turn-helix" evidence="1">
    <location>
        <begin position="28"/>
        <end position="78"/>
    </location>
</feature>
<organism evidence="2 3">
    <name type="scientific">Marinilabilia rubra</name>
    <dbReference type="NCBI Taxonomy" id="2162893"/>
    <lineage>
        <taxon>Bacteria</taxon>
        <taxon>Pseudomonadati</taxon>
        <taxon>Bacteroidota</taxon>
        <taxon>Bacteroidia</taxon>
        <taxon>Marinilabiliales</taxon>
        <taxon>Marinilabiliaceae</taxon>
        <taxon>Marinilabilia</taxon>
    </lineage>
</organism>
<keyword evidence="2" id="KW-0238">DNA-binding</keyword>
<dbReference type="EMBL" id="QEWP01000004">
    <property type="protein sequence ID" value="PWE00030.1"/>
    <property type="molecule type" value="Genomic_DNA"/>
</dbReference>
<gene>
    <name evidence="2" type="ORF">DDZ16_06605</name>
</gene>
<evidence type="ECO:0000259" key="1">
    <source>
        <dbReference type="Pfam" id="PF12728"/>
    </source>
</evidence>